<reference evidence="2" key="1">
    <citation type="journal article" date="2014" name="Int. J. Syst. Evol. Microbiol.">
        <title>Complete genome sequence of Corynebacterium casei LMG S-19264T (=DSM 44701T), isolated from a smear-ripened cheese.</title>
        <authorList>
            <consortium name="US DOE Joint Genome Institute (JGI-PGF)"/>
            <person name="Walter F."/>
            <person name="Albersmeier A."/>
            <person name="Kalinowski J."/>
            <person name="Ruckert C."/>
        </authorList>
    </citation>
    <scope>NUCLEOTIDE SEQUENCE</scope>
    <source>
        <strain evidence="2">CGMCC 1.15290</strain>
    </source>
</reference>
<sequence>MEEQKSFLGRGWSFPPAFDRVSSTVHMVSELEDIMQSIRIILGTVPGERVMQPEFGCALRRMVFERVDAMFVNQLNDIVRMALLNFEPRIKFLGAEVMEEQAEKGRVVVDISFMVIITNTRHNIVYPFYFLEGTNLSE</sequence>
<gene>
    <name evidence="2" type="ORF">GCM10011379_26180</name>
</gene>
<dbReference type="EMBL" id="BMIB01000003">
    <property type="protein sequence ID" value="GGH69150.1"/>
    <property type="molecule type" value="Genomic_DNA"/>
</dbReference>
<evidence type="ECO:0000259" key="1">
    <source>
        <dbReference type="Pfam" id="PF04965"/>
    </source>
</evidence>
<dbReference type="InterPro" id="IPR007048">
    <property type="entry name" value="IraD/Gp25-like"/>
</dbReference>
<dbReference type="RefSeq" id="WP_188952904.1">
    <property type="nucleotide sequence ID" value="NZ_BMIB01000003.1"/>
</dbReference>
<dbReference type="Proteomes" id="UP000627292">
    <property type="component" value="Unassembled WGS sequence"/>
</dbReference>
<comment type="caution">
    <text evidence="2">The sequence shown here is derived from an EMBL/GenBank/DDBJ whole genome shotgun (WGS) entry which is preliminary data.</text>
</comment>
<protein>
    <submittedName>
        <fullName evidence="2">Baseplate protein</fullName>
    </submittedName>
</protein>
<evidence type="ECO:0000313" key="2">
    <source>
        <dbReference type="EMBL" id="GGH69150.1"/>
    </source>
</evidence>
<feature type="domain" description="IraD/Gp25-like" evidence="1">
    <location>
        <begin position="30"/>
        <end position="119"/>
    </location>
</feature>
<dbReference type="SUPFAM" id="SSF160719">
    <property type="entry name" value="gpW/gp25-like"/>
    <property type="match status" value="1"/>
</dbReference>
<organism evidence="2 3">
    <name type="scientific">Filimonas zeae</name>
    <dbReference type="NCBI Taxonomy" id="1737353"/>
    <lineage>
        <taxon>Bacteria</taxon>
        <taxon>Pseudomonadati</taxon>
        <taxon>Bacteroidota</taxon>
        <taxon>Chitinophagia</taxon>
        <taxon>Chitinophagales</taxon>
        <taxon>Chitinophagaceae</taxon>
        <taxon>Filimonas</taxon>
    </lineage>
</organism>
<proteinExistence type="predicted"/>
<dbReference type="AlphaFoldDB" id="A0A917MY88"/>
<evidence type="ECO:0000313" key="3">
    <source>
        <dbReference type="Proteomes" id="UP000627292"/>
    </source>
</evidence>
<name>A0A917MY88_9BACT</name>
<reference evidence="2" key="2">
    <citation type="submission" date="2020-09" db="EMBL/GenBank/DDBJ databases">
        <authorList>
            <person name="Sun Q."/>
            <person name="Zhou Y."/>
        </authorList>
    </citation>
    <scope>NUCLEOTIDE SEQUENCE</scope>
    <source>
        <strain evidence="2">CGMCC 1.15290</strain>
    </source>
</reference>
<accession>A0A917MY88</accession>
<dbReference type="Gene3D" id="3.10.450.40">
    <property type="match status" value="1"/>
</dbReference>
<dbReference type="Pfam" id="PF04965">
    <property type="entry name" value="GPW_gp25"/>
    <property type="match status" value="1"/>
</dbReference>
<keyword evidence="3" id="KW-1185">Reference proteome</keyword>